<evidence type="ECO:0000256" key="1">
    <source>
        <dbReference type="SAM" id="MobiDB-lite"/>
    </source>
</evidence>
<dbReference type="EMBL" id="CAUOFW020002082">
    <property type="protein sequence ID" value="CAK9150965.1"/>
    <property type="molecule type" value="Genomic_DNA"/>
</dbReference>
<evidence type="ECO:0000313" key="4">
    <source>
        <dbReference type="Proteomes" id="UP001642360"/>
    </source>
</evidence>
<feature type="compositionally biased region" description="Basic and acidic residues" evidence="1">
    <location>
        <begin position="45"/>
        <end position="54"/>
    </location>
</feature>
<sequence>MENSHLPGKNRNISPDSISNNGEEAHNYSFYNPFSDKSSPSSDNGDDHNHEKPKATAGHLTPSPPSKTAGRNNSPVLHSTDSPSSALSSQSSVTSTSPNHVVKRNHPLPNELGLSASGLATTPLIVDQALVDLAIAWSRRLFELPGPTEGGHLPLLQQFGARLRPIIWERLRELRGREPPFEVSPETTYDFILRLLKLLCFSNLESETVMEKAIKGTVLLQEVVKLVKEAQGLMIIKSNL</sequence>
<evidence type="ECO:0000313" key="3">
    <source>
        <dbReference type="EMBL" id="CAK9150965.1"/>
    </source>
</evidence>
<dbReference type="Proteomes" id="UP001642360">
    <property type="component" value="Unassembled WGS sequence"/>
</dbReference>
<accession>A0ABC8R768</accession>
<comment type="caution">
    <text evidence="2">The sequence shown here is derived from an EMBL/GenBank/DDBJ whole genome shotgun (WGS) entry which is preliminary data.</text>
</comment>
<name>A0ABC8R768_9AQUA</name>
<feature type="compositionally biased region" description="Polar residues" evidence="1">
    <location>
        <begin position="29"/>
        <end position="43"/>
    </location>
</feature>
<dbReference type="AlphaFoldDB" id="A0ABC8R768"/>
<organism evidence="2 4">
    <name type="scientific">Ilex paraguariensis</name>
    <name type="common">yerba mate</name>
    <dbReference type="NCBI Taxonomy" id="185542"/>
    <lineage>
        <taxon>Eukaryota</taxon>
        <taxon>Viridiplantae</taxon>
        <taxon>Streptophyta</taxon>
        <taxon>Embryophyta</taxon>
        <taxon>Tracheophyta</taxon>
        <taxon>Spermatophyta</taxon>
        <taxon>Magnoliopsida</taxon>
        <taxon>eudicotyledons</taxon>
        <taxon>Gunneridae</taxon>
        <taxon>Pentapetalae</taxon>
        <taxon>asterids</taxon>
        <taxon>campanulids</taxon>
        <taxon>Aquifoliales</taxon>
        <taxon>Aquifoliaceae</taxon>
        <taxon>Ilex</taxon>
    </lineage>
</organism>
<dbReference type="EMBL" id="CAUOFW020001003">
    <property type="protein sequence ID" value="CAK9139967.1"/>
    <property type="molecule type" value="Genomic_DNA"/>
</dbReference>
<proteinExistence type="predicted"/>
<gene>
    <name evidence="3" type="ORF">ILEXP_LOCUS19121</name>
    <name evidence="2" type="ORF">ILEXP_LOCUS7383</name>
</gene>
<feature type="compositionally biased region" description="Polar residues" evidence="1">
    <location>
        <begin position="11"/>
        <end position="22"/>
    </location>
</feature>
<feature type="compositionally biased region" description="Low complexity" evidence="1">
    <location>
        <begin position="79"/>
        <end position="97"/>
    </location>
</feature>
<keyword evidence="4" id="KW-1185">Reference proteome</keyword>
<feature type="region of interest" description="Disordered" evidence="1">
    <location>
        <begin position="1"/>
        <end position="108"/>
    </location>
</feature>
<evidence type="ECO:0000313" key="2">
    <source>
        <dbReference type="EMBL" id="CAK9139967.1"/>
    </source>
</evidence>
<reference evidence="2 4" key="1">
    <citation type="submission" date="2024-02" db="EMBL/GenBank/DDBJ databases">
        <authorList>
            <person name="Vignale AGUSTIN F."/>
            <person name="Sosa J E."/>
            <person name="Modenutti C."/>
        </authorList>
    </citation>
    <scope>NUCLEOTIDE SEQUENCE [LARGE SCALE GENOMIC DNA]</scope>
</reference>
<protein>
    <submittedName>
        <fullName evidence="2">Uncharacterized protein</fullName>
    </submittedName>
</protein>